<sequence>MREHQIKASGIVDIEVTREMVHPKTLHYRGKSALVHLDPYHFCGPFRRRVYKDKNWNNGRLFIMSYGCRVPLSMPLERQVYRAIDRETYFIEPPVTEEDEYNREAGRND</sequence>
<gene>
    <name evidence="1" type="ORF">GMA3_69</name>
</gene>
<evidence type="ECO:0000313" key="2">
    <source>
        <dbReference type="Proteomes" id="UP000204451"/>
    </source>
</evidence>
<accession>A0A0K0NKL2</accession>
<dbReference type="Proteomes" id="UP000204451">
    <property type="component" value="Segment"/>
</dbReference>
<evidence type="ECO:0000313" key="1">
    <source>
        <dbReference type="EMBL" id="AKL88246.1"/>
    </source>
</evidence>
<reference evidence="1 2" key="1">
    <citation type="journal article" date="2015" name="PLoS ONE">
        <title>Lysis to Kill: Evaluation of the Lytic Abilities, and Genomics of Nine Bacteriophages Infective for Gordonia spp. and Their Potential Use in Activated Sludge Foam Biocontrol.</title>
        <authorList>
            <person name="Dyson Z.A."/>
            <person name="Tucci J."/>
            <person name="Seviour R.J."/>
            <person name="Petrovski S."/>
        </authorList>
    </citation>
    <scope>NUCLEOTIDE SEQUENCE [LARGE SCALE GENOMIC DNA]</scope>
</reference>
<dbReference type="KEGG" id="vg:26516940"/>
<protein>
    <submittedName>
        <fullName evidence="1">Uncharacterized protein</fullName>
    </submittedName>
</protein>
<dbReference type="GeneID" id="26516940"/>
<name>A0A0K0NKL2_9CAUD</name>
<proteinExistence type="predicted"/>
<organism evidence="1 2">
    <name type="scientific">Gordonia phage GMA3</name>
    <dbReference type="NCBI Taxonomy" id="1647284"/>
    <lineage>
        <taxon>Viruses</taxon>
        <taxon>Duplodnaviria</taxon>
        <taxon>Heunggongvirae</taxon>
        <taxon>Uroviricota</taxon>
        <taxon>Caudoviricetes</taxon>
        <taxon>Gamtrevirus</taxon>
        <taxon>Gamtrevirus GMA3</taxon>
    </lineage>
</organism>
<keyword evidence="2" id="KW-1185">Reference proteome</keyword>
<dbReference type="EMBL" id="KR063279">
    <property type="protein sequence ID" value="AKL88246.1"/>
    <property type="molecule type" value="Genomic_DNA"/>
</dbReference>
<dbReference type="RefSeq" id="YP_009188637.1">
    <property type="nucleotide sequence ID" value="NC_028668.1"/>
</dbReference>